<keyword evidence="2" id="KW-1185">Reference proteome</keyword>
<evidence type="ECO:0000313" key="2">
    <source>
        <dbReference type="Proteomes" id="UP000828941"/>
    </source>
</evidence>
<sequence length="66" mass="7484">MELNSFASKSMSSSEIVRVGRTCSAPLSSFRHKFSVKFSTQFKCRRGNTKIRFISHSFNSLSIVAY</sequence>
<organism evidence="1 2">
    <name type="scientific">Bauhinia variegata</name>
    <name type="common">Purple orchid tree</name>
    <name type="synonym">Phanera variegata</name>
    <dbReference type="NCBI Taxonomy" id="167791"/>
    <lineage>
        <taxon>Eukaryota</taxon>
        <taxon>Viridiplantae</taxon>
        <taxon>Streptophyta</taxon>
        <taxon>Embryophyta</taxon>
        <taxon>Tracheophyta</taxon>
        <taxon>Spermatophyta</taxon>
        <taxon>Magnoliopsida</taxon>
        <taxon>eudicotyledons</taxon>
        <taxon>Gunneridae</taxon>
        <taxon>Pentapetalae</taxon>
        <taxon>rosids</taxon>
        <taxon>fabids</taxon>
        <taxon>Fabales</taxon>
        <taxon>Fabaceae</taxon>
        <taxon>Cercidoideae</taxon>
        <taxon>Cercideae</taxon>
        <taxon>Bauhiniinae</taxon>
        <taxon>Bauhinia</taxon>
    </lineage>
</organism>
<gene>
    <name evidence="1" type="ORF">L6164_019656</name>
</gene>
<accession>A0ACB9MSF4</accession>
<protein>
    <submittedName>
        <fullName evidence="1">Uncharacterized protein</fullName>
    </submittedName>
</protein>
<dbReference type="Proteomes" id="UP000828941">
    <property type="component" value="Chromosome 8"/>
</dbReference>
<reference evidence="1 2" key="1">
    <citation type="journal article" date="2022" name="DNA Res.">
        <title>Chromosomal-level genome assembly of the orchid tree Bauhinia variegata (Leguminosae; Cercidoideae) supports the allotetraploid origin hypothesis of Bauhinia.</title>
        <authorList>
            <person name="Zhong Y."/>
            <person name="Chen Y."/>
            <person name="Zheng D."/>
            <person name="Pang J."/>
            <person name="Liu Y."/>
            <person name="Luo S."/>
            <person name="Meng S."/>
            <person name="Qian L."/>
            <person name="Wei D."/>
            <person name="Dai S."/>
            <person name="Zhou R."/>
        </authorList>
    </citation>
    <scope>NUCLEOTIDE SEQUENCE [LARGE SCALE GENOMIC DNA]</scope>
    <source>
        <strain evidence="1">BV-YZ2020</strain>
    </source>
</reference>
<dbReference type="EMBL" id="CM039433">
    <property type="protein sequence ID" value="KAI4327162.1"/>
    <property type="molecule type" value="Genomic_DNA"/>
</dbReference>
<name>A0ACB9MSF4_BAUVA</name>
<evidence type="ECO:0000313" key="1">
    <source>
        <dbReference type="EMBL" id="KAI4327162.1"/>
    </source>
</evidence>
<comment type="caution">
    <text evidence="1">The sequence shown here is derived from an EMBL/GenBank/DDBJ whole genome shotgun (WGS) entry which is preliminary data.</text>
</comment>
<proteinExistence type="predicted"/>